<name>E6W2S8_DESIS</name>
<dbReference type="Proteomes" id="UP000002572">
    <property type="component" value="Chromosome"/>
</dbReference>
<evidence type="ECO:0000313" key="2">
    <source>
        <dbReference type="Proteomes" id="UP000002572"/>
    </source>
</evidence>
<dbReference type="OrthoDB" id="9924640at2"/>
<dbReference type="InParanoid" id="E6W2S8"/>
<accession>E6W2S8</accession>
<dbReference type="KEGG" id="din:Selin_0922"/>
<evidence type="ECO:0000313" key="1">
    <source>
        <dbReference type="EMBL" id="ADU65662.1"/>
    </source>
</evidence>
<keyword evidence="2" id="KW-1185">Reference proteome</keyword>
<protein>
    <submittedName>
        <fullName evidence="1">Uncharacterized protein</fullName>
    </submittedName>
</protein>
<organism evidence="1 2">
    <name type="scientific">Desulfurispirillum indicum (strain ATCC BAA-1389 / DSM 22839 / S5)</name>
    <dbReference type="NCBI Taxonomy" id="653733"/>
    <lineage>
        <taxon>Bacteria</taxon>
        <taxon>Pseudomonadati</taxon>
        <taxon>Chrysiogenota</taxon>
        <taxon>Chrysiogenia</taxon>
        <taxon>Chrysiogenales</taxon>
        <taxon>Chrysiogenaceae</taxon>
        <taxon>Desulfurispirillum</taxon>
    </lineage>
</organism>
<sequence>MNVFDLNPSKQERIGIGLQIYDRESPMFSREELDANPEENAVFVWSLLDMRGQEEEAAEYWPLIPDELKWPTGHLGHNDLK</sequence>
<gene>
    <name evidence="1" type="ordered locus">Selin_0922</name>
</gene>
<dbReference type="AlphaFoldDB" id="E6W2S8"/>
<dbReference type="EMBL" id="CP002432">
    <property type="protein sequence ID" value="ADU65662.1"/>
    <property type="molecule type" value="Genomic_DNA"/>
</dbReference>
<dbReference type="HOGENOM" id="CLU_2568265_0_0_0"/>
<proteinExistence type="predicted"/>
<reference evidence="1 2" key="1">
    <citation type="submission" date="2010-12" db="EMBL/GenBank/DDBJ databases">
        <title>Complete sequence of Desulfurispirillum indicum S5.</title>
        <authorList>
            <consortium name="US DOE Joint Genome Institute"/>
            <person name="Lucas S."/>
            <person name="Copeland A."/>
            <person name="Lapidus A."/>
            <person name="Cheng J.-F."/>
            <person name="Goodwin L."/>
            <person name="Pitluck S."/>
            <person name="Chertkov O."/>
            <person name="Held B."/>
            <person name="Detter J.C."/>
            <person name="Han C."/>
            <person name="Tapia R."/>
            <person name="Land M."/>
            <person name="Hauser L."/>
            <person name="Kyrpides N."/>
            <person name="Ivanova N."/>
            <person name="Mikhailova N."/>
            <person name="Haggblom M."/>
            <person name="Rauschenbach I."/>
            <person name="Bini E."/>
            <person name="Woyke T."/>
        </authorList>
    </citation>
    <scope>NUCLEOTIDE SEQUENCE [LARGE SCALE GENOMIC DNA]</scope>
    <source>
        <strain evidence="2">ATCC BAA-1389 / DSM 22839 / S5</strain>
    </source>
</reference>
<dbReference type="RefSeq" id="WP_013505548.1">
    <property type="nucleotide sequence ID" value="NC_014836.1"/>
</dbReference>